<organism evidence="2 3">
    <name type="scientific">Trypanosoma theileri</name>
    <dbReference type="NCBI Taxonomy" id="67003"/>
    <lineage>
        <taxon>Eukaryota</taxon>
        <taxon>Discoba</taxon>
        <taxon>Euglenozoa</taxon>
        <taxon>Kinetoplastea</taxon>
        <taxon>Metakinetoplastina</taxon>
        <taxon>Trypanosomatida</taxon>
        <taxon>Trypanosomatidae</taxon>
        <taxon>Trypanosoma</taxon>
    </lineage>
</organism>
<evidence type="ECO:0000313" key="2">
    <source>
        <dbReference type="EMBL" id="ORC76809.1"/>
    </source>
</evidence>
<dbReference type="Proteomes" id="UP000192257">
    <property type="component" value="Unassembled WGS sequence"/>
</dbReference>
<dbReference type="EMBL" id="NBCO01000290">
    <property type="protein sequence ID" value="ORC76809.1"/>
    <property type="molecule type" value="Genomic_DNA"/>
</dbReference>
<feature type="compositionally biased region" description="Polar residues" evidence="1">
    <location>
        <begin position="183"/>
        <end position="192"/>
    </location>
</feature>
<evidence type="ECO:0000256" key="1">
    <source>
        <dbReference type="SAM" id="MobiDB-lite"/>
    </source>
</evidence>
<dbReference type="AlphaFoldDB" id="A0A1X0NEQ7"/>
<evidence type="ECO:0000313" key="3">
    <source>
        <dbReference type="Proteomes" id="UP000192257"/>
    </source>
</evidence>
<feature type="non-terminal residue" evidence="2">
    <location>
        <position position="1"/>
    </location>
</feature>
<dbReference type="VEuPathDB" id="TriTrypDB:TM35_002901000"/>
<gene>
    <name evidence="2" type="ORF">TM35_002901000</name>
</gene>
<reference evidence="2 3" key="1">
    <citation type="submission" date="2017-03" db="EMBL/GenBank/DDBJ databases">
        <title>An alternative strategy for trypanosome survival in the mammalian bloodstream revealed through genome and transcriptome analysis of the ubiquitous bovine parasite Trypanosoma (Megatrypanum) theileri.</title>
        <authorList>
            <person name="Kelly S."/>
            <person name="Ivens A."/>
            <person name="Mott A."/>
            <person name="O'Neill E."/>
            <person name="Emms D."/>
            <person name="Macleod O."/>
            <person name="Voorheis P."/>
            <person name="Matthews J."/>
            <person name="Matthews K."/>
            <person name="Carrington M."/>
        </authorList>
    </citation>
    <scope>NUCLEOTIDE SEQUENCE [LARGE SCALE GENOMIC DNA]</scope>
    <source>
        <strain evidence="2">Edinburgh</strain>
    </source>
</reference>
<dbReference type="RefSeq" id="XP_028876626.1">
    <property type="nucleotide sequence ID" value="XM_029032080.1"/>
</dbReference>
<name>A0A1X0NEQ7_9TRYP</name>
<feature type="non-terminal residue" evidence="2">
    <location>
        <position position="201"/>
    </location>
</feature>
<accession>A0A1X0NEQ7</accession>
<dbReference type="GeneID" id="39991860"/>
<keyword evidence="3" id="KW-1185">Reference proteome</keyword>
<comment type="caution">
    <text evidence="2">The sequence shown here is derived from an EMBL/GenBank/DDBJ whole genome shotgun (WGS) entry which is preliminary data.</text>
</comment>
<feature type="region of interest" description="Disordered" evidence="1">
    <location>
        <begin position="176"/>
        <end position="201"/>
    </location>
</feature>
<proteinExistence type="predicted"/>
<sequence length="201" mass="22491">VGVFENELFNNSPESHARLQAYEEFNEILILALQSPMRVCVDVTFCIDEISEARRLTVAPAVRYPSYNNNNNNNNSNNNNNNCKSIAAYYGIPEVMDAFNVRLLSRVDFPHTWIVPAGTIPSSCYHDNATVNGGSSNISLIVDYSQTRCVVHVRSELLKPTGDGGLPQKVLAIWPDERPKPYQRQQSPSSTSNNHNHNNNN</sequence>
<protein>
    <submittedName>
        <fullName evidence="2">Uncharacterized protein</fullName>
    </submittedName>
</protein>
<dbReference type="OrthoDB" id="273921at2759"/>